<dbReference type="GO" id="GO:0005829">
    <property type="term" value="C:cytosol"/>
    <property type="evidence" value="ECO:0007669"/>
    <property type="project" value="TreeGrafter"/>
</dbReference>
<dbReference type="SMART" id="SM00100">
    <property type="entry name" value="cNMP"/>
    <property type="match status" value="1"/>
</dbReference>
<dbReference type="CDD" id="cd00038">
    <property type="entry name" value="CAP_ED"/>
    <property type="match status" value="1"/>
</dbReference>
<dbReference type="Gene3D" id="2.60.120.10">
    <property type="entry name" value="Jelly Rolls"/>
    <property type="match status" value="1"/>
</dbReference>
<evidence type="ECO:0000259" key="5">
    <source>
        <dbReference type="PROSITE" id="PS51063"/>
    </source>
</evidence>
<evidence type="ECO:0008006" key="8">
    <source>
        <dbReference type="Google" id="ProtNLM"/>
    </source>
</evidence>
<evidence type="ECO:0000256" key="1">
    <source>
        <dbReference type="ARBA" id="ARBA00023015"/>
    </source>
</evidence>
<dbReference type="RefSeq" id="WP_054420703.1">
    <property type="nucleotide sequence ID" value="NZ_CADIJQ010000005.1"/>
</dbReference>
<proteinExistence type="predicted"/>
<feature type="domain" description="Cyclic nucleotide-binding" evidence="4">
    <location>
        <begin position="13"/>
        <end position="133"/>
    </location>
</feature>
<dbReference type="SUPFAM" id="SSF46785">
    <property type="entry name" value="Winged helix' DNA-binding domain"/>
    <property type="match status" value="1"/>
</dbReference>
<dbReference type="PANTHER" id="PTHR24567:SF68">
    <property type="entry name" value="DNA-BINDING TRANSCRIPTIONAL DUAL REGULATOR CRP"/>
    <property type="match status" value="1"/>
</dbReference>
<evidence type="ECO:0000259" key="4">
    <source>
        <dbReference type="PROSITE" id="PS50042"/>
    </source>
</evidence>
<dbReference type="EMBL" id="CADIJQ010000005">
    <property type="protein sequence ID" value="CAB3712116.1"/>
    <property type="molecule type" value="Genomic_DNA"/>
</dbReference>
<keyword evidence="1" id="KW-0805">Transcription regulation</keyword>
<dbReference type="Pfam" id="PF13545">
    <property type="entry name" value="HTH_Crp_2"/>
    <property type="match status" value="1"/>
</dbReference>
<dbReference type="PROSITE" id="PS50042">
    <property type="entry name" value="CNMP_BINDING_3"/>
    <property type="match status" value="1"/>
</dbReference>
<dbReference type="PANTHER" id="PTHR24567">
    <property type="entry name" value="CRP FAMILY TRANSCRIPTIONAL REGULATORY PROTEIN"/>
    <property type="match status" value="1"/>
</dbReference>
<evidence type="ECO:0000313" key="7">
    <source>
        <dbReference type="Proteomes" id="UP000494269"/>
    </source>
</evidence>
<dbReference type="InterPro" id="IPR018490">
    <property type="entry name" value="cNMP-bd_dom_sf"/>
</dbReference>
<dbReference type="PROSITE" id="PS51063">
    <property type="entry name" value="HTH_CRP_2"/>
    <property type="match status" value="1"/>
</dbReference>
<dbReference type="InterPro" id="IPR014710">
    <property type="entry name" value="RmlC-like_jellyroll"/>
</dbReference>
<dbReference type="Proteomes" id="UP000494269">
    <property type="component" value="Unassembled WGS sequence"/>
</dbReference>
<dbReference type="GO" id="GO:0003677">
    <property type="term" value="F:DNA binding"/>
    <property type="evidence" value="ECO:0007669"/>
    <property type="project" value="UniProtKB-KW"/>
</dbReference>
<dbReference type="AlphaFoldDB" id="A0A6S7AC95"/>
<dbReference type="Pfam" id="PF00027">
    <property type="entry name" value="cNMP_binding"/>
    <property type="match status" value="1"/>
</dbReference>
<dbReference type="InterPro" id="IPR012318">
    <property type="entry name" value="HTH_CRP"/>
</dbReference>
<feature type="domain" description="HTH crp-type" evidence="5">
    <location>
        <begin position="147"/>
        <end position="217"/>
    </location>
</feature>
<keyword evidence="7" id="KW-1185">Reference proteome</keyword>
<dbReference type="InterPro" id="IPR050397">
    <property type="entry name" value="Env_Response_Regulators"/>
</dbReference>
<dbReference type="GO" id="GO:0003700">
    <property type="term" value="F:DNA-binding transcription factor activity"/>
    <property type="evidence" value="ECO:0007669"/>
    <property type="project" value="TreeGrafter"/>
</dbReference>
<reference evidence="6 7" key="1">
    <citation type="submission" date="2020-04" db="EMBL/GenBank/DDBJ databases">
        <authorList>
            <person name="De Canck E."/>
        </authorList>
    </citation>
    <scope>NUCLEOTIDE SEQUENCE [LARGE SCALE GENOMIC DNA]</scope>
    <source>
        <strain evidence="6 7">LMG 3441</strain>
    </source>
</reference>
<sequence length="235" mass="25896">MQLADSLQLAAAWFRVLNAEQQSRVERDLSVQQVVAGSIIERKGELAQAWIGVLAGLVKVSVGNAEGKVASLTGVPAGGWIGEGSLLKREVRKYDIVALRDSVVARLPAPAFDWLLDNSIPFNRYLLHQLNERVAQFIGKAEYDRLLDPDARVARCLAELFNPLLYPGMGMRLTITQEEVGYLARVSRQRANQALRKLEEAGLLNVEYGAVRVLDLDGLKQYGSDRSTVEGEHAA</sequence>
<keyword evidence="3" id="KW-0804">Transcription</keyword>
<evidence type="ECO:0000313" key="6">
    <source>
        <dbReference type="EMBL" id="CAB3712116.1"/>
    </source>
</evidence>
<dbReference type="Gene3D" id="1.10.10.10">
    <property type="entry name" value="Winged helix-like DNA-binding domain superfamily/Winged helix DNA-binding domain"/>
    <property type="match status" value="1"/>
</dbReference>
<protein>
    <recommendedName>
        <fullName evidence="8">Crp/Fnr family transcriptional regulator</fullName>
    </recommendedName>
</protein>
<name>A0A6S7AC95_9BURK</name>
<dbReference type="InterPro" id="IPR000595">
    <property type="entry name" value="cNMP-bd_dom"/>
</dbReference>
<dbReference type="SUPFAM" id="SSF51206">
    <property type="entry name" value="cAMP-binding domain-like"/>
    <property type="match status" value="1"/>
</dbReference>
<accession>A0A6S7AC95</accession>
<evidence type="ECO:0000256" key="2">
    <source>
        <dbReference type="ARBA" id="ARBA00023125"/>
    </source>
</evidence>
<keyword evidence="2" id="KW-0238">DNA-binding</keyword>
<dbReference type="InterPro" id="IPR036390">
    <property type="entry name" value="WH_DNA-bd_sf"/>
</dbReference>
<evidence type="ECO:0000256" key="3">
    <source>
        <dbReference type="ARBA" id="ARBA00023163"/>
    </source>
</evidence>
<gene>
    <name evidence="6" type="ORF">LMG3441_03179</name>
</gene>
<dbReference type="InterPro" id="IPR036388">
    <property type="entry name" value="WH-like_DNA-bd_sf"/>
</dbReference>
<organism evidence="6 7">
    <name type="scientific">Achromobacter kerstersii</name>
    <dbReference type="NCBI Taxonomy" id="1353890"/>
    <lineage>
        <taxon>Bacteria</taxon>
        <taxon>Pseudomonadati</taxon>
        <taxon>Pseudomonadota</taxon>
        <taxon>Betaproteobacteria</taxon>
        <taxon>Burkholderiales</taxon>
        <taxon>Alcaligenaceae</taxon>
        <taxon>Achromobacter</taxon>
    </lineage>
</organism>